<proteinExistence type="predicted"/>
<organism evidence="1 2">
    <name type="scientific">Neofusicoccum parvum</name>
    <dbReference type="NCBI Taxonomy" id="310453"/>
    <lineage>
        <taxon>Eukaryota</taxon>
        <taxon>Fungi</taxon>
        <taxon>Dikarya</taxon>
        <taxon>Ascomycota</taxon>
        <taxon>Pezizomycotina</taxon>
        <taxon>Dothideomycetes</taxon>
        <taxon>Dothideomycetes incertae sedis</taxon>
        <taxon>Botryosphaeriales</taxon>
        <taxon>Botryosphaeriaceae</taxon>
        <taxon>Neofusicoccum</taxon>
    </lineage>
</organism>
<comment type="caution">
    <text evidence="1">The sequence shown here is derived from an EMBL/GenBank/DDBJ whole genome shotgun (WGS) entry which is preliminary data.</text>
</comment>
<keyword evidence="2" id="KW-1185">Reference proteome</keyword>
<reference evidence="1" key="1">
    <citation type="submission" date="2024-09" db="EMBL/GenBank/DDBJ databases">
        <title>Draft Genome Sequences of Neofusicoccum parvum.</title>
        <authorList>
            <person name="Ashida A."/>
            <person name="Camagna M."/>
            <person name="Tanaka A."/>
            <person name="Takemoto D."/>
        </authorList>
    </citation>
    <scope>NUCLEOTIDE SEQUENCE</scope>
    <source>
        <strain evidence="1">PPO83</strain>
    </source>
</reference>
<accession>A0ACB5RWN4</accession>
<sequence>MADTAMDVDPHQGVFSSVTFTIIEGSGLAPERAQEYRRVLEDNGATYRSRNPSTQRIDSITDFTHIVAATSDFQDYFPALDHFVHVVKPEWIADSLRRGKPVNPRSHSPDPCLFLSDVIVTCADDIPEGDQEAIIGGVLAMGGQYSNAVTKMTTHIVALTLENDKCELARAKNLKSKIVLPHWFDDCLKLGKKIIEAPYELPNPQVLSRNPNAPLTHPPSEAIKGATTPTPQGLPSPVSFSAPNTTRSLDVFDGKKIKLSQDLNISPRIRNTIEEIVRTGGGALVNNIGDTDIYVCLYRDGEDYVQASQAGKEVGNLSWLYYLVTYNLWTSPMRRLLHYPVPRNGIPGFQKHKISISNYVGDARVYLENLTKACGAEFTRTFRQDNTHLVTAHSQSEKCTAAQEWGVHLVNHMWLEESYAKCKEQSLTNTRYTHFPARTNLGEVVGQTQIDREAVEKYFFKSTAADKAKKGVQGKPKLNEVLDTMTARDMAESATPAVKKGRRGKSDNADLQTPGRVGDGKENETPSTGRGAKSKALSKLHDLAPDIAQYEKESKRKGGVVYGGRRVLDGAEMDKKTKGTQAAKRSLEPEDEDEEESAEKGVKRKTKKVKAQEASAEHFLMLSGDTRWVEKPKKEAEDKNKLRALGIHVTQNPEEVTILCAPKIVRTKKFVAALSNAPLVVSTEYLDYCLKKKAVPSPDKFPLVDKEGERKQGIKLSDSIARAEQNRRRLLSGWQIFVTEKVNGGFETFKDIIAANGGTCLLWKGRATAVSKRKTAKVDAEGDTSMGSDPASDEELEVNRSNDEGDTLFLVSSIEIEDVKLWSKFRDMAMKQGMKPRIVKPDWILSVALAQVIHFDDRWELNGEDVGATKGAKR</sequence>
<evidence type="ECO:0000313" key="1">
    <source>
        <dbReference type="EMBL" id="GME24924.1"/>
    </source>
</evidence>
<evidence type="ECO:0000313" key="2">
    <source>
        <dbReference type="Proteomes" id="UP001165186"/>
    </source>
</evidence>
<gene>
    <name evidence="1" type="primary">g3613</name>
    <name evidence="1" type="ORF">NpPPO83_00003613</name>
</gene>
<dbReference type="EMBL" id="BSXG01000016">
    <property type="protein sequence ID" value="GME24924.1"/>
    <property type="molecule type" value="Genomic_DNA"/>
</dbReference>
<name>A0ACB5RWN4_9PEZI</name>
<protein>
    <submittedName>
        <fullName evidence="1">BRCT domain-containing protein</fullName>
    </submittedName>
</protein>
<dbReference type="Proteomes" id="UP001165186">
    <property type="component" value="Unassembled WGS sequence"/>
</dbReference>